<keyword evidence="2" id="KW-1185">Reference proteome</keyword>
<dbReference type="Proteomes" id="UP000632273">
    <property type="component" value="Unassembled WGS sequence"/>
</dbReference>
<organism evidence="1 2">
    <name type="scientific">Hymenobacter cavernae</name>
    <dbReference type="NCBI Taxonomy" id="2044852"/>
    <lineage>
        <taxon>Bacteria</taxon>
        <taxon>Pseudomonadati</taxon>
        <taxon>Bacteroidota</taxon>
        <taxon>Cytophagia</taxon>
        <taxon>Cytophagales</taxon>
        <taxon>Hymenobacteraceae</taxon>
        <taxon>Hymenobacter</taxon>
    </lineage>
</organism>
<name>A0ABQ1UEZ8_9BACT</name>
<gene>
    <name evidence="1" type="ORF">GCM10011383_27360</name>
</gene>
<comment type="caution">
    <text evidence="1">The sequence shown here is derived from an EMBL/GenBank/DDBJ whole genome shotgun (WGS) entry which is preliminary data.</text>
</comment>
<accession>A0ABQ1UEZ8</accession>
<proteinExistence type="predicted"/>
<sequence>MDYSSGGIGEKKEAYQRLLKETQKLAGAKIGAVAQTVQRYAKLPLRVSLNEIVG</sequence>
<dbReference type="EMBL" id="BMHT01000005">
    <property type="protein sequence ID" value="GGF14687.1"/>
    <property type="molecule type" value="Genomic_DNA"/>
</dbReference>
<protein>
    <submittedName>
        <fullName evidence="1">Uncharacterized protein</fullName>
    </submittedName>
</protein>
<evidence type="ECO:0000313" key="2">
    <source>
        <dbReference type="Proteomes" id="UP000632273"/>
    </source>
</evidence>
<evidence type="ECO:0000313" key="1">
    <source>
        <dbReference type="EMBL" id="GGF14687.1"/>
    </source>
</evidence>
<reference evidence="2" key="1">
    <citation type="journal article" date="2019" name="Int. J. Syst. Evol. Microbiol.">
        <title>The Global Catalogue of Microorganisms (GCM) 10K type strain sequencing project: providing services to taxonomists for standard genome sequencing and annotation.</title>
        <authorList>
            <consortium name="The Broad Institute Genomics Platform"/>
            <consortium name="The Broad Institute Genome Sequencing Center for Infectious Disease"/>
            <person name="Wu L."/>
            <person name="Ma J."/>
        </authorList>
    </citation>
    <scope>NUCLEOTIDE SEQUENCE [LARGE SCALE GENOMIC DNA]</scope>
    <source>
        <strain evidence="2">CGMCC 1.15197</strain>
    </source>
</reference>